<dbReference type="AlphaFoldDB" id="A0A371BCH8"/>
<gene>
    <name evidence="2" type="ORF">DXH78_12175</name>
</gene>
<name>A0A371BCH8_9BRAD</name>
<protein>
    <submittedName>
        <fullName evidence="2">Uncharacterized protein</fullName>
    </submittedName>
</protein>
<keyword evidence="1" id="KW-0472">Membrane</keyword>
<feature type="transmembrane region" description="Helical" evidence="1">
    <location>
        <begin position="21"/>
        <end position="43"/>
    </location>
</feature>
<feature type="transmembrane region" description="Helical" evidence="1">
    <location>
        <begin position="55"/>
        <end position="73"/>
    </location>
</feature>
<keyword evidence="1" id="KW-1133">Transmembrane helix</keyword>
<keyword evidence="1" id="KW-0812">Transmembrane</keyword>
<evidence type="ECO:0000313" key="3">
    <source>
        <dbReference type="Proteomes" id="UP000263993"/>
    </source>
</evidence>
<sequence>MLAIVFLTVFAAAILLMPPELVLPTLSVIALGGAAATAATAWLSPRLASLRPVSGWDIAGALTLIGCAAAILGEIEPLVEFLKPIPERSPSRG</sequence>
<accession>A0A371BCH8</accession>
<organism evidence="2 3">
    <name type="scientific">Undibacter mobilis</name>
    <dbReference type="NCBI Taxonomy" id="2292256"/>
    <lineage>
        <taxon>Bacteria</taxon>
        <taxon>Pseudomonadati</taxon>
        <taxon>Pseudomonadota</taxon>
        <taxon>Alphaproteobacteria</taxon>
        <taxon>Hyphomicrobiales</taxon>
        <taxon>Nitrobacteraceae</taxon>
        <taxon>Undibacter</taxon>
    </lineage>
</organism>
<dbReference type="Proteomes" id="UP000263993">
    <property type="component" value="Unassembled WGS sequence"/>
</dbReference>
<comment type="caution">
    <text evidence="2">The sequence shown here is derived from an EMBL/GenBank/DDBJ whole genome shotgun (WGS) entry which is preliminary data.</text>
</comment>
<keyword evidence="3" id="KW-1185">Reference proteome</keyword>
<evidence type="ECO:0000256" key="1">
    <source>
        <dbReference type="SAM" id="Phobius"/>
    </source>
</evidence>
<evidence type="ECO:0000313" key="2">
    <source>
        <dbReference type="EMBL" id="RDV05260.1"/>
    </source>
</evidence>
<proteinExistence type="predicted"/>
<dbReference type="EMBL" id="QRGO01000001">
    <property type="protein sequence ID" value="RDV05260.1"/>
    <property type="molecule type" value="Genomic_DNA"/>
</dbReference>
<reference evidence="3" key="1">
    <citation type="submission" date="2018-08" db="EMBL/GenBank/DDBJ databases">
        <authorList>
            <person name="Kim S.-J."/>
            <person name="Jung G.-Y."/>
        </authorList>
    </citation>
    <scope>NUCLEOTIDE SEQUENCE [LARGE SCALE GENOMIC DNA]</scope>
    <source>
        <strain evidence="3">GY_H</strain>
    </source>
</reference>